<dbReference type="SUPFAM" id="SSF54695">
    <property type="entry name" value="POZ domain"/>
    <property type="match status" value="1"/>
</dbReference>
<proteinExistence type="predicted"/>
<dbReference type="Gene3D" id="3.30.710.10">
    <property type="entry name" value="Potassium Channel Kv1.1, Chain A"/>
    <property type="match status" value="1"/>
</dbReference>
<dbReference type="Pfam" id="PF00651">
    <property type="entry name" value="BTB"/>
    <property type="match status" value="1"/>
</dbReference>
<protein>
    <recommendedName>
        <fullName evidence="1">BTB domain-containing protein</fullName>
    </recommendedName>
</protein>
<dbReference type="OrthoDB" id="2367075at2759"/>
<evidence type="ECO:0000313" key="3">
    <source>
        <dbReference type="Proteomes" id="UP000757232"/>
    </source>
</evidence>
<dbReference type="Proteomes" id="UP000757232">
    <property type="component" value="Unassembled WGS sequence"/>
</dbReference>
<organism evidence="2 3">
    <name type="scientific">Sanghuangporus baumii</name>
    <name type="common">Phellinus baumii</name>
    <dbReference type="NCBI Taxonomy" id="108892"/>
    <lineage>
        <taxon>Eukaryota</taxon>
        <taxon>Fungi</taxon>
        <taxon>Dikarya</taxon>
        <taxon>Basidiomycota</taxon>
        <taxon>Agaricomycotina</taxon>
        <taxon>Agaricomycetes</taxon>
        <taxon>Hymenochaetales</taxon>
        <taxon>Hymenochaetaceae</taxon>
        <taxon>Sanghuangporus</taxon>
    </lineage>
</organism>
<dbReference type="InterPro" id="IPR000210">
    <property type="entry name" value="BTB/POZ_dom"/>
</dbReference>
<keyword evidence="3" id="KW-1185">Reference proteome</keyword>
<reference evidence="2" key="1">
    <citation type="submission" date="2016-06" db="EMBL/GenBank/DDBJ databases">
        <title>Draft Genome sequence of the fungus Inonotus baumii.</title>
        <authorList>
            <person name="Zhu H."/>
            <person name="Lin W."/>
        </authorList>
    </citation>
    <scope>NUCLEOTIDE SEQUENCE</scope>
    <source>
        <strain evidence="2">821</strain>
    </source>
</reference>
<dbReference type="InterPro" id="IPR011333">
    <property type="entry name" value="SKP1/BTB/POZ_sf"/>
</dbReference>
<evidence type="ECO:0000313" key="2">
    <source>
        <dbReference type="EMBL" id="OCB88034.1"/>
    </source>
</evidence>
<sequence>MVEGPAPRPVPRTELETIMSGLSSSTSIGKPRDNHYYFTLTTFEVEDIMFRVPRLPFEAESQIFRDMFALPTDVPADGNSDEMPLVLHGVSAKDFRAFLKVLFDPAHAPQSEPTQDEWTSVMRLAHMWCCDRLFALAISKLDMLIADPVAKIVLAKAFGIKDWLLPAYFELATRKESFTLEEANNLGIECLVRLAEVRESRYRRLLGNQEEILSRSLSYRSYEYEEVEEVNPARMKDVGFLDADVRSAIAQAFNLG</sequence>
<feature type="domain" description="BTB" evidence="1">
    <location>
        <begin position="41"/>
        <end position="138"/>
    </location>
</feature>
<dbReference type="EMBL" id="LNZH02000185">
    <property type="protein sequence ID" value="OCB88034.1"/>
    <property type="molecule type" value="Genomic_DNA"/>
</dbReference>
<comment type="caution">
    <text evidence="2">The sequence shown here is derived from an EMBL/GenBank/DDBJ whole genome shotgun (WGS) entry which is preliminary data.</text>
</comment>
<dbReference type="AlphaFoldDB" id="A0A9Q5HY60"/>
<evidence type="ECO:0000259" key="1">
    <source>
        <dbReference type="Pfam" id="PF00651"/>
    </source>
</evidence>
<gene>
    <name evidence="2" type="ORF">A7U60_g4819</name>
</gene>
<name>A0A9Q5HY60_SANBA</name>
<accession>A0A9Q5HY60</accession>